<proteinExistence type="predicted"/>
<organism evidence="2 3">
    <name type="scientific">Colocasia esculenta</name>
    <name type="common">Wild taro</name>
    <name type="synonym">Arum esculentum</name>
    <dbReference type="NCBI Taxonomy" id="4460"/>
    <lineage>
        <taxon>Eukaryota</taxon>
        <taxon>Viridiplantae</taxon>
        <taxon>Streptophyta</taxon>
        <taxon>Embryophyta</taxon>
        <taxon>Tracheophyta</taxon>
        <taxon>Spermatophyta</taxon>
        <taxon>Magnoliopsida</taxon>
        <taxon>Liliopsida</taxon>
        <taxon>Araceae</taxon>
        <taxon>Aroideae</taxon>
        <taxon>Colocasieae</taxon>
        <taxon>Colocasia</taxon>
    </lineage>
</organism>
<sequence>MHARGRDGGLSEGEEGFFKEASISFPEAGQKEEGPSFLAESSCTSESGCTDTRRSHSCREASGRVEELLVAEELWNNHKKPFFFPFSSAATCTNHPLEVDQRTSSTQKVTMKCKRKSKSRMGMRPIEEQAPCVKRRKVWSAIEEPVLALAGSGADPVNAMARCVTFHGLVATARHVAT</sequence>
<evidence type="ECO:0000313" key="3">
    <source>
        <dbReference type="Proteomes" id="UP000652761"/>
    </source>
</evidence>
<keyword evidence="3" id="KW-1185">Reference proteome</keyword>
<dbReference type="EMBL" id="NMUH01004374">
    <property type="protein sequence ID" value="MQM09431.1"/>
    <property type="molecule type" value="Genomic_DNA"/>
</dbReference>
<reference evidence="2" key="1">
    <citation type="submission" date="2017-07" db="EMBL/GenBank/DDBJ databases">
        <title>Taro Niue Genome Assembly and Annotation.</title>
        <authorList>
            <person name="Atibalentja N."/>
            <person name="Keating K."/>
            <person name="Fields C.J."/>
        </authorList>
    </citation>
    <scope>NUCLEOTIDE SEQUENCE</scope>
    <source>
        <strain evidence="2">Niue_2</strain>
        <tissue evidence="2">Leaf</tissue>
    </source>
</reference>
<dbReference type="AlphaFoldDB" id="A0A843WW40"/>
<feature type="compositionally biased region" description="Polar residues" evidence="1">
    <location>
        <begin position="39"/>
        <end position="50"/>
    </location>
</feature>
<dbReference type="Proteomes" id="UP000652761">
    <property type="component" value="Unassembled WGS sequence"/>
</dbReference>
<feature type="region of interest" description="Disordered" evidence="1">
    <location>
        <begin position="1"/>
        <end position="57"/>
    </location>
</feature>
<comment type="caution">
    <text evidence="2">The sequence shown here is derived from an EMBL/GenBank/DDBJ whole genome shotgun (WGS) entry which is preliminary data.</text>
</comment>
<accession>A0A843WW40</accession>
<protein>
    <submittedName>
        <fullName evidence="2">Uncharacterized protein</fullName>
    </submittedName>
</protein>
<name>A0A843WW40_COLES</name>
<gene>
    <name evidence="2" type="ORF">Taro_042303</name>
</gene>
<evidence type="ECO:0000313" key="2">
    <source>
        <dbReference type="EMBL" id="MQM09431.1"/>
    </source>
</evidence>
<evidence type="ECO:0000256" key="1">
    <source>
        <dbReference type="SAM" id="MobiDB-lite"/>
    </source>
</evidence>